<feature type="domain" description="Chromo" evidence="10">
    <location>
        <begin position="838"/>
        <end position="896"/>
    </location>
</feature>
<evidence type="ECO:0000256" key="2">
    <source>
        <dbReference type="ARBA" id="ARBA00010879"/>
    </source>
</evidence>
<dbReference type="InterPro" id="IPR000477">
    <property type="entry name" value="RT_dom"/>
</dbReference>
<dbReference type="InterPro" id="IPR050951">
    <property type="entry name" value="Retrovirus_Pol_polyprotein"/>
</dbReference>
<feature type="domain" description="Integrase catalytic" evidence="11">
    <location>
        <begin position="553"/>
        <end position="643"/>
    </location>
</feature>
<accession>A0ABD0MDS5</accession>
<reference evidence="12 13" key="1">
    <citation type="submission" date="2024-05" db="EMBL/GenBank/DDBJ databases">
        <title>Genome sequencing and assembly of Indian major carp, Cirrhinus mrigala (Hamilton, 1822).</title>
        <authorList>
            <person name="Mohindra V."/>
            <person name="Chowdhury L.M."/>
            <person name="Lal K."/>
            <person name="Jena J.K."/>
        </authorList>
    </citation>
    <scope>NUCLEOTIDE SEQUENCE [LARGE SCALE GENOMIC DNA]</scope>
    <source>
        <strain evidence="12">CM1030</strain>
        <tissue evidence="12">Blood</tissue>
    </source>
</reference>
<dbReference type="PROSITE" id="PS50994">
    <property type="entry name" value="INTEGRASE"/>
    <property type="match status" value="1"/>
</dbReference>
<dbReference type="InterPro" id="IPR036397">
    <property type="entry name" value="RNaseH_sf"/>
</dbReference>
<dbReference type="InterPro" id="IPR043128">
    <property type="entry name" value="Rev_trsase/Diguanyl_cyclase"/>
</dbReference>
<dbReference type="InterPro" id="IPR045358">
    <property type="entry name" value="Ty3_capsid"/>
</dbReference>
<dbReference type="Gene3D" id="3.30.70.270">
    <property type="match status" value="1"/>
</dbReference>
<dbReference type="SMART" id="SM00298">
    <property type="entry name" value="CHROMO"/>
    <property type="match status" value="1"/>
</dbReference>
<dbReference type="InterPro" id="IPR001584">
    <property type="entry name" value="Integrase_cat-core"/>
</dbReference>
<dbReference type="PANTHER" id="PTHR37984:SF15">
    <property type="entry name" value="INTEGRASE CATALYTIC DOMAIN-CONTAINING PROTEIN"/>
    <property type="match status" value="1"/>
</dbReference>
<evidence type="ECO:0000256" key="8">
    <source>
        <dbReference type="ARBA" id="ARBA00022801"/>
    </source>
</evidence>
<dbReference type="GO" id="GO:0004523">
    <property type="term" value="F:RNA-DNA hybrid ribonuclease activity"/>
    <property type="evidence" value="ECO:0007669"/>
    <property type="project" value="UniProtKB-EC"/>
</dbReference>
<name>A0ABD0MDS5_CIRMR</name>
<dbReference type="SUPFAM" id="SSF54160">
    <property type="entry name" value="Chromo domain-like"/>
    <property type="match status" value="1"/>
</dbReference>
<evidence type="ECO:0000256" key="4">
    <source>
        <dbReference type="ARBA" id="ARBA00022679"/>
    </source>
</evidence>
<evidence type="ECO:0000259" key="11">
    <source>
        <dbReference type="PROSITE" id="PS50994"/>
    </source>
</evidence>
<dbReference type="Gene3D" id="3.10.10.10">
    <property type="entry name" value="HIV Type 1 Reverse Transcriptase, subunit A, domain 1"/>
    <property type="match status" value="1"/>
</dbReference>
<dbReference type="InterPro" id="IPR012337">
    <property type="entry name" value="RNaseH-like_sf"/>
</dbReference>
<evidence type="ECO:0000256" key="9">
    <source>
        <dbReference type="ARBA" id="ARBA00022918"/>
    </source>
</evidence>
<evidence type="ECO:0000256" key="5">
    <source>
        <dbReference type="ARBA" id="ARBA00022695"/>
    </source>
</evidence>
<keyword evidence="5" id="KW-0548">Nucleotidyltransferase</keyword>
<keyword evidence="6" id="KW-0540">Nuclease</keyword>
<dbReference type="PROSITE" id="PS50013">
    <property type="entry name" value="CHROMO_2"/>
    <property type="match status" value="1"/>
</dbReference>
<dbReference type="Pfam" id="PF19259">
    <property type="entry name" value="Ty3_capsid"/>
    <property type="match status" value="1"/>
</dbReference>
<proteinExistence type="inferred from homology"/>
<dbReference type="CDD" id="cd01647">
    <property type="entry name" value="RT_LTR"/>
    <property type="match status" value="1"/>
</dbReference>
<keyword evidence="7" id="KW-0255">Endonuclease</keyword>
<comment type="similarity">
    <text evidence="2">Belongs to the beta type-B retroviral polymerase family. HERV class-II K(HML-2) pol subfamily.</text>
</comment>
<evidence type="ECO:0000256" key="7">
    <source>
        <dbReference type="ARBA" id="ARBA00022759"/>
    </source>
</evidence>
<dbReference type="GO" id="GO:0006259">
    <property type="term" value="P:DNA metabolic process"/>
    <property type="evidence" value="ECO:0007669"/>
    <property type="project" value="UniProtKB-ARBA"/>
</dbReference>
<evidence type="ECO:0000256" key="3">
    <source>
        <dbReference type="ARBA" id="ARBA00012180"/>
    </source>
</evidence>
<gene>
    <name evidence="12" type="ORF">M9458_057780</name>
</gene>
<dbReference type="GO" id="GO:0005634">
    <property type="term" value="C:nucleus"/>
    <property type="evidence" value="ECO:0007669"/>
    <property type="project" value="UniProtKB-SubCell"/>
</dbReference>
<dbReference type="Gene3D" id="2.40.50.40">
    <property type="match status" value="1"/>
</dbReference>
<comment type="caution">
    <text evidence="12">The sequence shown here is derived from an EMBL/GenBank/DDBJ whole genome shotgun (WGS) entry which is preliminary data.</text>
</comment>
<evidence type="ECO:0000259" key="10">
    <source>
        <dbReference type="PROSITE" id="PS50013"/>
    </source>
</evidence>
<organism evidence="12 13">
    <name type="scientific">Cirrhinus mrigala</name>
    <name type="common">Mrigala</name>
    <dbReference type="NCBI Taxonomy" id="683832"/>
    <lineage>
        <taxon>Eukaryota</taxon>
        <taxon>Metazoa</taxon>
        <taxon>Chordata</taxon>
        <taxon>Craniata</taxon>
        <taxon>Vertebrata</taxon>
        <taxon>Euteleostomi</taxon>
        <taxon>Actinopterygii</taxon>
        <taxon>Neopterygii</taxon>
        <taxon>Teleostei</taxon>
        <taxon>Ostariophysi</taxon>
        <taxon>Cypriniformes</taxon>
        <taxon>Cyprinidae</taxon>
        <taxon>Labeoninae</taxon>
        <taxon>Labeonini</taxon>
        <taxon>Cirrhinus</taxon>
    </lineage>
</organism>
<dbReference type="Proteomes" id="UP001529510">
    <property type="component" value="Unassembled WGS sequence"/>
</dbReference>
<dbReference type="SUPFAM" id="SSF56672">
    <property type="entry name" value="DNA/RNA polymerases"/>
    <property type="match status" value="1"/>
</dbReference>
<sequence>MANKDPIRELVDLMKEALTKHTPVTAPLLPHATGITSPMATPAPYSGSAEDCNGFLLQCSLKFEMEPHRFTTEQGKIAFIISLLQGPALRWAESYINQPGVPPLTADSFIKYFRIVFGKPSEDSSVCDALLHLRQGKMSVQEYALKFHTLAASSGWNERALITVFRNGLNSALRLQLACINDDIRLEKLIQTSVSTADRMNTCLPPSKHTFLPRQPESVCPEPELMQINTTRITLQEHRCRHSPNNRPWRSTCRKLSLKGTSIHPPLQLHRPSSSFFVLLPCIDYRALNQVTVKFSYPLPLVPNSLEQPRGAQIYSKLDLRSAYNLVRIRRGDEWKTAFITPSGHYEYLVMPYGLANAPSVFQNFMNTIFQEYINHFVIVYIYSPSLTEHIGHVKLVLQKLHLPFTVEVDASSTGVGAVLSQQPDNSPVLHPCAFFSRKFNPAEANYDIGNLVLLAEKRMSQLMRYLHAPPEEEETPDAILPGYVFVSPIQWAPEEAVADTPAEVPVCCTCTTNTDHFSGSFITRHWSSWLQQNPLTRIQRTGGPTWLWMSEVPRRPWSHLGVDFATDLPNSRGDTCIFIIVDRFSKSVRFIPLKGLPTAMETAELLFNHVFRYFGIPEDIVSDRGPQFISRVWRAFFKLLGVTSNSLTERKIQHLSRFLRTFCHKHQDTWSWFLPLAKYAQNALKQQATSLTLFQCVLGYQPPMLPWSEEPSDVPSVDFWFQESKRVWDSAHHHLHEAIRRFTQHADTRRTSTPRYTLGQKVWLSTKNICLRLPCKKLSPRFIGPFEIIKEINPVAYELKLPEKYRIHPVFHVSALKPYHPPVLPPSSTEPVEEGIYRVWEILDSRRRGGALQYLVDWEDFGPEERSWVPRDDILDPDLLREFYAAHASKPAPRSRGRPPH</sequence>
<dbReference type="Pfam" id="PF00078">
    <property type="entry name" value="RVT_1"/>
    <property type="match status" value="1"/>
</dbReference>
<evidence type="ECO:0000313" key="12">
    <source>
        <dbReference type="EMBL" id="KAL0146841.1"/>
    </source>
</evidence>
<dbReference type="Pfam" id="PF00385">
    <property type="entry name" value="Chromo"/>
    <property type="match status" value="1"/>
</dbReference>
<dbReference type="Pfam" id="PF00665">
    <property type="entry name" value="rve"/>
    <property type="match status" value="1"/>
</dbReference>
<dbReference type="Pfam" id="PF24626">
    <property type="entry name" value="SH3_Tf2-1"/>
    <property type="match status" value="1"/>
</dbReference>
<dbReference type="InterPro" id="IPR000953">
    <property type="entry name" value="Chromo/chromo_shadow_dom"/>
</dbReference>
<evidence type="ECO:0000256" key="6">
    <source>
        <dbReference type="ARBA" id="ARBA00022722"/>
    </source>
</evidence>
<dbReference type="InterPro" id="IPR023780">
    <property type="entry name" value="Chromo_domain"/>
</dbReference>
<keyword evidence="8" id="KW-0378">Hydrolase</keyword>
<dbReference type="AlphaFoldDB" id="A0ABD0MDS5"/>
<dbReference type="SUPFAM" id="SSF53098">
    <property type="entry name" value="Ribonuclease H-like"/>
    <property type="match status" value="1"/>
</dbReference>
<keyword evidence="13" id="KW-1185">Reference proteome</keyword>
<dbReference type="EMBL" id="JAMKFB020000850">
    <property type="protein sequence ID" value="KAL0146841.1"/>
    <property type="molecule type" value="Genomic_DNA"/>
</dbReference>
<evidence type="ECO:0000313" key="13">
    <source>
        <dbReference type="Proteomes" id="UP001529510"/>
    </source>
</evidence>
<dbReference type="InterPro" id="IPR016197">
    <property type="entry name" value="Chromo-like_dom_sf"/>
</dbReference>
<dbReference type="Gene3D" id="3.30.420.10">
    <property type="entry name" value="Ribonuclease H-like superfamily/Ribonuclease H"/>
    <property type="match status" value="1"/>
</dbReference>
<evidence type="ECO:0000256" key="1">
    <source>
        <dbReference type="ARBA" id="ARBA00004123"/>
    </source>
</evidence>
<comment type="subcellular location">
    <subcellularLocation>
        <location evidence="1">Nucleus</location>
    </subcellularLocation>
</comment>
<dbReference type="InterPro" id="IPR056924">
    <property type="entry name" value="SH3_Tf2-1"/>
</dbReference>
<keyword evidence="4" id="KW-0808">Transferase</keyword>
<dbReference type="InterPro" id="IPR041373">
    <property type="entry name" value="RT_RNaseH"/>
</dbReference>
<keyword evidence="9" id="KW-0695">RNA-directed DNA polymerase</keyword>
<dbReference type="PANTHER" id="PTHR37984">
    <property type="entry name" value="PROTEIN CBG26694"/>
    <property type="match status" value="1"/>
</dbReference>
<dbReference type="EC" id="3.1.26.4" evidence="3"/>
<protein>
    <recommendedName>
        <fullName evidence="3">ribonuclease H</fullName>
        <ecNumber evidence="3">3.1.26.4</ecNumber>
    </recommendedName>
</protein>
<dbReference type="Pfam" id="PF17917">
    <property type="entry name" value="RT_RNaseH"/>
    <property type="match status" value="1"/>
</dbReference>
<dbReference type="InterPro" id="IPR043502">
    <property type="entry name" value="DNA/RNA_pol_sf"/>
</dbReference>